<dbReference type="InterPro" id="IPR013815">
    <property type="entry name" value="ATP_grasp_subdomain_1"/>
</dbReference>
<dbReference type="InterPro" id="IPR013651">
    <property type="entry name" value="ATP-grasp_RimK-type"/>
</dbReference>
<dbReference type="Gene3D" id="3.30.1490.20">
    <property type="entry name" value="ATP-grasp fold, A domain"/>
    <property type="match status" value="1"/>
</dbReference>
<dbReference type="GO" id="GO:0046872">
    <property type="term" value="F:metal ion binding"/>
    <property type="evidence" value="ECO:0007669"/>
    <property type="project" value="InterPro"/>
</dbReference>
<dbReference type="PANTHER" id="PTHR21621:SF0">
    <property type="entry name" value="BETA-CITRYLGLUTAMATE SYNTHASE B-RELATED"/>
    <property type="match status" value="1"/>
</dbReference>
<feature type="domain" description="ATP-grasp" evidence="2">
    <location>
        <begin position="295"/>
        <end position="488"/>
    </location>
</feature>
<dbReference type="OrthoDB" id="9800957at2"/>
<dbReference type="GO" id="GO:0005524">
    <property type="term" value="F:ATP binding"/>
    <property type="evidence" value="ECO:0007669"/>
    <property type="project" value="UniProtKB-UniRule"/>
</dbReference>
<dbReference type="Gene3D" id="3.30.470.20">
    <property type="entry name" value="ATP-grasp fold, B domain"/>
    <property type="match status" value="1"/>
</dbReference>
<evidence type="ECO:0000256" key="1">
    <source>
        <dbReference type="PROSITE-ProRule" id="PRU00409"/>
    </source>
</evidence>
<reference evidence="3 4" key="1">
    <citation type="submission" date="2019-02" db="EMBL/GenBank/DDBJ databases">
        <title>Deep-cultivation of Planctomycetes and their phenomic and genomic characterization uncovers novel biology.</title>
        <authorList>
            <person name="Wiegand S."/>
            <person name="Jogler M."/>
            <person name="Boedeker C."/>
            <person name="Pinto D."/>
            <person name="Vollmers J."/>
            <person name="Rivas-Marin E."/>
            <person name="Kohn T."/>
            <person name="Peeters S.H."/>
            <person name="Heuer A."/>
            <person name="Rast P."/>
            <person name="Oberbeckmann S."/>
            <person name="Bunk B."/>
            <person name="Jeske O."/>
            <person name="Meyerdierks A."/>
            <person name="Storesund J.E."/>
            <person name="Kallscheuer N."/>
            <person name="Luecker S."/>
            <person name="Lage O.M."/>
            <person name="Pohl T."/>
            <person name="Merkel B.J."/>
            <person name="Hornburger P."/>
            <person name="Mueller R.-W."/>
            <person name="Bruemmer F."/>
            <person name="Labrenz M."/>
            <person name="Spormann A.M."/>
            <person name="Op den Camp H."/>
            <person name="Overmann J."/>
            <person name="Amann R."/>
            <person name="Jetten M.S.M."/>
            <person name="Mascher T."/>
            <person name="Medema M.H."/>
            <person name="Devos D.P."/>
            <person name="Kaster A.-K."/>
            <person name="Ovreas L."/>
            <person name="Rohde M."/>
            <person name="Galperin M.Y."/>
            <person name="Jogler C."/>
        </authorList>
    </citation>
    <scope>NUCLEOTIDE SEQUENCE [LARGE SCALE GENOMIC DNA]</scope>
    <source>
        <strain evidence="3 4">Pla110</strain>
    </source>
</reference>
<sequence length="492" mass="56521">MDSIKYIIVTEKPKLIAENSDRLVLSQTDFVRKVDYSPSKKGMPKVINLSGNYDYLSKGYYISLLAEARGMPCIPNVSNIVALNWRRNYQFALPELSGILEKTFDEPVEEPLSRTYTTFFGRHENPKIEPVARRMFDLFRFPLMSFEVKCSPQGKWAIEKIETPSFQNMAERQSDRFTDALSKFTGSAWRYEIDKKKQEKYWLAILHDPKEEHAPSNKAALKKFISVGKKMGIWVELITRHDFSTLLEFDALFLRETTAINNHTYRFANKAEQEDIPCIDDTKSIIRCCNKVYLKELLASHHIATPKSLILDKKNLHLSESEIPFPCVLKIPDGSFSRGVIKVSDKEELRTQATRMLQKSDFILCQEFVASDFDWRIGVLNNEPLFGIKYYMAQGHWQIYNHAAKQKSHQEGDDEIIPIEHVPTEVLDAALKAAKLIGNGLYGVDLKQTTDGRVLVIEVNDNPNIDAGVEDKILGDVLYQKILNRFIELIEE</sequence>
<keyword evidence="3" id="KW-0436">Ligase</keyword>
<dbReference type="SUPFAM" id="SSF56059">
    <property type="entry name" value="Glutathione synthetase ATP-binding domain-like"/>
    <property type="match status" value="1"/>
</dbReference>
<keyword evidence="1" id="KW-0067">ATP-binding</keyword>
<name>A0A518CPW0_9PLAN</name>
<dbReference type="GO" id="GO:0016879">
    <property type="term" value="F:ligase activity, forming carbon-nitrogen bonds"/>
    <property type="evidence" value="ECO:0007669"/>
    <property type="project" value="TreeGrafter"/>
</dbReference>
<dbReference type="RefSeq" id="WP_144996451.1">
    <property type="nucleotide sequence ID" value="NZ_CP036281.1"/>
</dbReference>
<dbReference type="KEGG" id="plon:Pla110_29910"/>
<proteinExistence type="predicted"/>
<dbReference type="InterPro" id="IPR011761">
    <property type="entry name" value="ATP-grasp"/>
</dbReference>
<evidence type="ECO:0000259" key="2">
    <source>
        <dbReference type="PROSITE" id="PS50975"/>
    </source>
</evidence>
<organism evidence="3 4">
    <name type="scientific">Polystyrenella longa</name>
    <dbReference type="NCBI Taxonomy" id="2528007"/>
    <lineage>
        <taxon>Bacteria</taxon>
        <taxon>Pseudomonadati</taxon>
        <taxon>Planctomycetota</taxon>
        <taxon>Planctomycetia</taxon>
        <taxon>Planctomycetales</taxon>
        <taxon>Planctomycetaceae</taxon>
        <taxon>Polystyrenella</taxon>
    </lineage>
</organism>
<gene>
    <name evidence="3" type="ORF">Pla110_29910</name>
</gene>
<dbReference type="Pfam" id="PF08443">
    <property type="entry name" value="RimK"/>
    <property type="match status" value="1"/>
</dbReference>
<dbReference type="EMBL" id="CP036281">
    <property type="protein sequence ID" value="QDU81252.1"/>
    <property type="molecule type" value="Genomic_DNA"/>
</dbReference>
<dbReference type="Pfam" id="PF14401">
    <property type="entry name" value="RLAN"/>
    <property type="match status" value="1"/>
</dbReference>
<keyword evidence="1" id="KW-0547">Nucleotide-binding</keyword>
<dbReference type="GO" id="GO:0005737">
    <property type="term" value="C:cytoplasm"/>
    <property type="evidence" value="ECO:0007669"/>
    <property type="project" value="TreeGrafter"/>
</dbReference>
<dbReference type="Proteomes" id="UP000317178">
    <property type="component" value="Chromosome"/>
</dbReference>
<keyword evidence="4" id="KW-1185">Reference proteome</keyword>
<dbReference type="PANTHER" id="PTHR21621">
    <property type="entry name" value="RIBOSOMAL PROTEIN S6 MODIFICATION PROTEIN"/>
    <property type="match status" value="1"/>
</dbReference>
<evidence type="ECO:0000313" key="4">
    <source>
        <dbReference type="Proteomes" id="UP000317178"/>
    </source>
</evidence>
<dbReference type="AlphaFoldDB" id="A0A518CPW0"/>
<accession>A0A518CPW0</accession>
<dbReference type="InterPro" id="IPR025839">
    <property type="entry name" value="RLAN_dom"/>
</dbReference>
<evidence type="ECO:0000313" key="3">
    <source>
        <dbReference type="EMBL" id="QDU81252.1"/>
    </source>
</evidence>
<dbReference type="PROSITE" id="PS50975">
    <property type="entry name" value="ATP_GRASP"/>
    <property type="match status" value="1"/>
</dbReference>
<protein>
    <submittedName>
        <fullName evidence="3">D-alanine--D-alanine ligase</fullName>
    </submittedName>
</protein>